<name>A0A0E9PZV8_ANGAN</name>
<dbReference type="AlphaFoldDB" id="A0A0E9PZV8"/>
<reference evidence="1" key="1">
    <citation type="submission" date="2014-11" db="EMBL/GenBank/DDBJ databases">
        <authorList>
            <person name="Amaro Gonzalez C."/>
        </authorList>
    </citation>
    <scope>NUCLEOTIDE SEQUENCE</scope>
</reference>
<evidence type="ECO:0000313" key="1">
    <source>
        <dbReference type="EMBL" id="JAH10029.1"/>
    </source>
</evidence>
<accession>A0A0E9PZV8</accession>
<sequence length="32" mass="3409">MLQEAPSSALLNDTCILYRTGLFGCSAHTVPV</sequence>
<reference evidence="1" key="2">
    <citation type="journal article" date="2015" name="Fish Shellfish Immunol.">
        <title>Early steps in the European eel (Anguilla anguilla)-Vibrio vulnificus interaction in the gills: Role of the RtxA13 toxin.</title>
        <authorList>
            <person name="Callol A."/>
            <person name="Pajuelo D."/>
            <person name="Ebbesson L."/>
            <person name="Teles M."/>
            <person name="MacKenzie S."/>
            <person name="Amaro C."/>
        </authorList>
    </citation>
    <scope>NUCLEOTIDE SEQUENCE</scope>
</reference>
<proteinExistence type="predicted"/>
<dbReference type="EMBL" id="GBXM01098548">
    <property type="protein sequence ID" value="JAH10029.1"/>
    <property type="molecule type" value="Transcribed_RNA"/>
</dbReference>
<protein>
    <submittedName>
        <fullName evidence="1">Uncharacterized protein</fullName>
    </submittedName>
</protein>
<organism evidence="1">
    <name type="scientific">Anguilla anguilla</name>
    <name type="common">European freshwater eel</name>
    <name type="synonym">Muraena anguilla</name>
    <dbReference type="NCBI Taxonomy" id="7936"/>
    <lineage>
        <taxon>Eukaryota</taxon>
        <taxon>Metazoa</taxon>
        <taxon>Chordata</taxon>
        <taxon>Craniata</taxon>
        <taxon>Vertebrata</taxon>
        <taxon>Euteleostomi</taxon>
        <taxon>Actinopterygii</taxon>
        <taxon>Neopterygii</taxon>
        <taxon>Teleostei</taxon>
        <taxon>Anguilliformes</taxon>
        <taxon>Anguillidae</taxon>
        <taxon>Anguilla</taxon>
    </lineage>
</organism>